<keyword evidence="4" id="KW-1185">Reference proteome</keyword>
<dbReference type="Proteomes" id="UP000574690">
    <property type="component" value="Unassembled WGS sequence"/>
</dbReference>
<dbReference type="PROSITE" id="PS51462">
    <property type="entry name" value="NUDIX"/>
    <property type="match status" value="1"/>
</dbReference>
<evidence type="ECO:0000313" key="4">
    <source>
        <dbReference type="Proteomes" id="UP000238176"/>
    </source>
</evidence>
<evidence type="ECO:0000313" key="2">
    <source>
        <dbReference type="EMBL" id="NUQ89523.1"/>
    </source>
</evidence>
<dbReference type="Gene3D" id="1.10.10.10">
    <property type="entry name" value="Winged helix-like DNA-binding domain superfamily/Winged helix DNA-binding domain"/>
    <property type="match status" value="1"/>
</dbReference>
<dbReference type="Pfam" id="PF21906">
    <property type="entry name" value="WHD_NrtR"/>
    <property type="match status" value="1"/>
</dbReference>
<dbReference type="PANTHER" id="PTHR43736:SF4">
    <property type="entry name" value="SLR1690 PROTEIN"/>
    <property type="match status" value="1"/>
</dbReference>
<protein>
    <submittedName>
        <fullName evidence="3">8-oxo-dGTP diphosphatase</fullName>
    </submittedName>
    <submittedName>
        <fullName evidence="2">NUDIX hydrolase</fullName>
    </submittedName>
</protein>
<reference evidence="3 4" key="1">
    <citation type="submission" date="2018-03" db="EMBL/GenBank/DDBJ databases">
        <title>Genomic Encyclopedia of Type Strains, Phase III (KMG-III): the genomes of soil and plant-associated and newly described type strains.</title>
        <authorList>
            <person name="Whitman W."/>
        </authorList>
    </citation>
    <scope>NUCLEOTIDE SEQUENCE [LARGE SCALE GENOMIC DNA]</scope>
    <source>
        <strain evidence="3 4">CGMCC 4.7067</strain>
    </source>
</reference>
<evidence type="ECO:0000259" key="1">
    <source>
        <dbReference type="PROSITE" id="PS51462"/>
    </source>
</evidence>
<comment type="caution">
    <text evidence="3">The sequence shown here is derived from an EMBL/GenBank/DDBJ whole genome shotgun (WGS) entry which is preliminary data.</text>
</comment>
<proteinExistence type="predicted"/>
<organism evidence="3 4">
    <name type="scientific">Glycomyces artemisiae</name>
    <dbReference type="NCBI Taxonomy" id="1076443"/>
    <lineage>
        <taxon>Bacteria</taxon>
        <taxon>Bacillati</taxon>
        <taxon>Actinomycetota</taxon>
        <taxon>Actinomycetes</taxon>
        <taxon>Glycomycetales</taxon>
        <taxon>Glycomycetaceae</taxon>
        <taxon>Glycomyces</taxon>
    </lineage>
</organism>
<dbReference type="InterPro" id="IPR015797">
    <property type="entry name" value="NUDIX_hydrolase-like_dom_sf"/>
</dbReference>
<dbReference type="RefSeq" id="WP_106364199.1">
    <property type="nucleotide sequence ID" value="NZ_PVTJ01000004.1"/>
</dbReference>
<dbReference type="OrthoDB" id="9786141at2"/>
<dbReference type="InterPro" id="IPR000086">
    <property type="entry name" value="NUDIX_hydrolase_dom"/>
</dbReference>
<keyword evidence="2" id="KW-0378">Hydrolase</keyword>
<dbReference type="InterPro" id="IPR054105">
    <property type="entry name" value="WHD_NrtR"/>
</dbReference>
<dbReference type="CDD" id="cd18873">
    <property type="entry name" value="NUDIX_NadM_like"/>
    <property type="match status" value="1"/>
</dbReference>
<dbReference type="InterPro" id="IPR036390">
    <property type="entry name" value="WH_DNA-bd_sf"/>
</dbReference>
<dbReference type="Pfam" id="PF00293">
    <property type="entry name" value="NUDIX"/>
    <property type="match status" value="1"/>
</dbReference>
<reference evidence="2 5" key="2">
    <citation type="submission" date="2020-05" db="EMBL/GenBank/DDBJ databases">
        <title>DNA-SIP metagenomic assembled genomes.</title>
        <authorList>
            <person name="Yu J."/>
        </authorList>
    </citation>
    <scope>NUCLEOTIDE SEQUENCE [LARGE SCALE GENOMIC DNA]</scope>
    <source>
        <strain evidence="2">Bin5.27</strain>
    </source>
</reference>
<feature type="domain" description="Nudix hydrolase" evidence="1">
    <location>
        <begin position="9"/>
        <end position="140"/>
    </location>
</feature>
<sequence length="231" mass="25580">MRDRSPLVQLTADVVILTVREDRLEVLLIRRGKAPFEGMLAIPGGYMEADENLWQTAIRELEEETSLDGMTPHLELVGVYTDPERDPRGQIASGAWVAMIPDPPVAKAGGDAAATEWLPVDQALKEPLAFDHKLILQDAVEKARQSLNQSTAAVSFCRKEFTISELRRVYEAVWGGKLDPGNFHRKVTRIDGFIEPTGETTTRDGGRPAALYRAGARRWLPPSIPRPEVSA</sequence>
<dbReference type="EMBL" id="PVTJ01000004">
    <property type="protein sequence ID" value="PRY59105.1"/>
    <property type="molecule type" value="Genomic_DNA"/>
</dbReference>
<dbReference type="Gene3D" id="3.90.79.10">
    <property type="entry name" value="Nucleoside Triphosphate Pyrophosphohydrolase"/>
    <property type="match status" value="1"/>
</dbReference>
<dbReference type="PANTHER" id="PTHR43736">
    <property type="entry name" value="ADP-RIBOSE PYROPHOSPHATASE"/>
    <property type="match status" value="1"/>
</dbReference>
<dbReference type="GO" id="GO:0016787">
    <property type="term" value="F:hydrolase activity"/>
    <property type="evidence" value="ECO:0007669"/>
    <property type="project" value="UniProtKB-KW"/>
</dbReference>
<evidence type="ECO:0000313" key="3">
    <source>
        <dbReference type="EMBL" id="PRY59105.1"/>
    </source>
</evidence>
<name>A0A2T0UME7_9ACTN</name>
<dbReference type="InterPro" id="IPR036388">
    <property type="entry name" value="WH-like_DNA-bd_sf"/>
</dbReference>
<dbReference type="EMBL" id="JABFXE010000575">
    <property type="protein sequence ID" value="NUQ89523.1"/>
    <property type="molecule type" value="Genomic_DNA"/>
</dbReference>
<dbReference type="SUPFAM" id="SSF46785">
    <property type="entry name" value="Winged helix' DNA-binding domain"/>
    <property type="match status" value="1"/>
</dbReference>
<dbReference type="Proteomes" id="UP000238176">
    <property type="component" value="Unassembled WGS sequence"/>
</dbReference>
<gene>
    <name evidence="3" type="ORF">B0I28_104262</name>
    <name evidence="2" type="ORF">HOQ43_13820</name>
</gene>
<dbReference type="AlphaFoldDB" id="A0A2T0UME7"/>
<dbReference type="SUPFAM" id="SSF55811">
    <property type="entry name" value="Nudix"/>
    <property type="match status" value="1"/>
</dbReference>
<accession>A0A2T0UME7</accession>
<evidence type="ECO:0000313" key="5">
    <source>
        <dbReference type="Proteomes" id="UP000574690"/>
    </source>
</evidence>